<dbReference type="RefSeq" id="WP_382399016.1">
    <property type="nucleotide sequence ID" value="NZ_JBHSWH010000001.1"/>
</dbReference>
<dbReference type="EMBL" id="JBHSWH010000001">
    <property type="protein sequence ID" value="MFC6704618.1"/>
    <property type="molecule type" value="Genomic_DNA"/>
</dbReference>
<reference evidence="2" key="1">
    <citation type="journal article" date="2019" name="Int. J. Syst. Evol. Microbiol.">
        <title>The Global Catalogue of Microorganisms (GCM) 10K type strain sequencing project: providing services to taxonomists for standard genome sequencing and annotation.</title>
        <authorList>
            <consortium name="The Broad Institute Genomics Platform"/>
            <consortium name="The Broad Institute Genome Sequencing Center for Infectious Disease"/>
            <person name="Wu L."/>
            <person name="Ma J."/>
        </authorList>
    </citation>
    <scope>NUCLEOTIDE SEQUENCE [LARGE SCALE GENOMIC DNA]</scope>
    <source>
        <strain evidence="2">CCUG 58127</strain>
    </source>
</reference>
<dbReference type="InterPro" id="IPR025358">
    <property type="entry name" value="DUF4262"/>
</dbReference>
<evidence type="ECO:0000313" key="2">
    <source>
        <dbReference type="Proteomes" id="UP001596298"/>
    </source>
</evidence>
<dbReference type="Pfam" id="PF14081">
    <property type="entry name" value="DUF4262"/>
    <property type="match status" value="1"/>
</dbReference>
<protein>
    <submittedName>
        <fullName evidence="1">DUF4262 domain-containing protein</fullName>
    </submittedName>
</protein>
<keyword evidence="2" id="KW-1185">Reference proteome</keyword>
<dbReference type="Proteomes" id="UP001596298">
    <property type="component" value="Unassembled WGS sequence"/>
</dbReference>
<gene>
    <name evidence="1" type="ORF">ACFQDH_04865</name>
</gene>
<proteinExistence type="predicted"/>
<comment type="caution">
    <text evidence="1">The sequence shown here is derived from an EMBL/GenBank/DDBJ whole genome shotgun (WGS) entry which is preliminary data.</text>
</comment>
<name>A0ABW2AD14_9MICO</name>
<accession>A0ABW2AD14</accession>
<organism evidence="1 2">
    <name type="scientific">Flexivirga alba</name>
    <dbReference type="NCBI Taxonomy" id="702742"/>
    <lineage>
        <taxon>Bacteria</taxon>
        <taxon>Bacillati</taxon>
        <taxon>Actinomycetota</taxon>
        <taxon>Actinomycetes</taxon>
        <taxon>Micrococcales</taxon>
        <taxon>Dermacoccaceae</taxon>
        <taxon>Flexivirga</taxon>
    </lineage>
</organism>
<evidence type="ECO:0000313" key="1">
    <source>
        <dbReference type="EMBL" id="MFC6704618.1"/>
    </source>
</evidence>
<sequence length="170" mass="18713">MTDIQIQAWLDQEDAMVRDCVREHGCFLQYVFASPGPESTSFCYSTGLFGLGHPELIVFGLDQRSAAGMLNWCFARVKEGNDLMEGEILEFGDGRGRAHVEVFPNPGDALFGANRFYQRPSTASVPAYQLTWDVDGAFPGEPGYPYDEHRQPRPGTFVNNVSGDCGCGSC</sequence>